<protein>
    <recommendedName>
        <fullName evidence="3">Sm domain-containing protein</fullName>
    </recommendedName>
</protein>
<evidence type="ECO:0000256" key="2">
    <source>
        <dbReference type="ARBA" id="ARBA00023274"/>
    </source>
</evidence>
<dbReference type="InterPro" id="IPR001163">
    <property type="entry name" value="Sm_dom_euk/arc"/>
</dbReference>
<dbReference type="GO" id="GO:0043186">
    <property type="term" value="C:P granule"/>
    <property type="evidence" value="ECO:0007669"/>
    <property type="project" value="TreeGrafter"/>
</dbReference>
<dbReference type="GO" id="GO:0000398">
    <property type="term" value="P:mRNA splicing, via spliceosome"/>
    <property type="evidence" value="ECO:0007669"/>
    <property type="project" value="TreeGrafter"/>
</dbReference>
<evidence type="ECO:0000259" key="3">
    <source>
        <dbReference type="Pfam" id="PF01423"/>
    </source>
</evidence>
<evidence type="ECO:0000313" key="4">
    <source>
        <dbReference type="EMBL" id="VCW67234.1"/>
    </source>
</evidence>
<dbReference type="Gene3D" id="2.30.30.100">
    <property type="match status" value="1"/>
</dbReference>
<dbReference type="PANTHER" id="PTHR10553:SF26">
    <property type="entry name" value="SMALL NUCLEAR RIBONUCLEOPROTEIN G-RELATED"/>
    <property type="match status" value="1"/>
</dbReference>
<dbReference type="GO" id="GO:0005689">
    <property type="term" value="C:U12-type spliceosomal complex"/>
    <property type="evidence" value="ECO:0007669"/>
    <property type="project" value="TreeGrafter"/>
</dbReference>
<dbReference type="GO" id="GO:0071013">
    <property type="term" value="C:catalytic step 2 spliceosome"/>
    <property type="evidence" value="ECO:0007669"/>
    <property type="project" value="TreeGrafter"/>
</dbReference>
<dbReference type="GO" id="GO:0034719">
    <property type="term" value="C:SMN-Sm protein complex"/>
    <property type="evidence" value="ECO:0007669"/>
    <property type="project" value="TreeGrafter"/>
</dbReference>
<dbReference type="SUPFAM" id="SSF50182">
    <property type="entry name" value="Sm-like ribonucleoproteins"/>
    <property type="match status" value="1"/>
</dbReference>
<comment type="caution">
    <text evidence="4">The sequence shown here is derived from an EMBL/GenBank/DDBJ whole genome shotgun (WGS) entry which is preliminary data.</text>
</comment>
<dbReference type="EMBL" id="CYRY02002525">
    <property type="protein sequence ID" value="VCW67234.1"/>
    <property type="molecule type" value="Genomic_DNA"/>
</dbReference>
<dbReference type="InterPro" id="IPR044641">
    <property type="entry name" value="Lsm7/SmG-like"/>
</dbReference>
<dbReference type="PANTHER" id="PTHR10553">
    <property type="entry name" value="SMALL NUCLEAR RIBONUCLEOPROTEIN"/>
    <property type="match status" value="1"/>
</dbReference>
<accession>A0A9X9LFY8</accession>
<dbReference type="GO" id="GO:0071011">
    <property type="term" value="C:precatalytic spliceosome"/>
    <property type="evidence" value="ECO:0007669"/>
    <property type="project" value="TreeGrafter"/>
</dbReference>
<evidence type="ECO:0000256" key="1">
    <source>
        <dbReference type="ARBA" id="ARBA00006850"/>
    </source>
</evidence>
<comment type="similarity">
    <text evidence="1">Belongs to the snRNP Sm proteins family.</text>
</comment>
<gene>
    <name evidence="4" type="ORF">BN2614_LOCUS1</name>
</gene>
<dbReference type="InterPro" id="IPR010920">
    <property type="entry name" value="LSM_dom_sf"/>
</dbReference>
<dbReference type="GO" id="GO:0005682">
    <property type="term" value="C:U5 snRNP"/>
    <property type="evidence" value="ECO:0007669"/>
    <property type="project" value="TreeGrafter"/>
</dbReference>
<name>A0A9X9LFY8_GULGU</name>
<dbReference type="GO" id="GO:0071004">
    <property type="term" value="C:U2-type prespliceosome"/>
    <property type="evidence" value="ECO:0007669"/>
    <property type="project" value="TreeGrafter"/>
</dbReference>
<reference evidence="4 5" key="1">
    <citation type="submission" date="2018-10" db="EMBL/GenBank/DDBJ databases">
        <authorList>
            <person name="Ekblom R."/>
            <person name="Jareborg N."/>
        </authorList>
    </citation>
    <scope>NUCLEOTIDE SEQUENCE [LARGE SCALE GENOMIC DNA]</scope>
    <source>
        <tissue evidence="4">Muscle</tissue>
    </source>
</reference>
<evidence type="ECO:0000313" key="5">
    <source>
        <dbReference type="Proteomes" id="UP000269945"/>
    </source>
</evidence>
<dbReference type="Proteomes" id="UP000269945">
    <property type="component" value="Unassembled WGS sequence"/>
</dbReference>
<dbReference type="Pfam" id="PF01423">
    <property type="entry name" value="LSM"/>
    <property type="match status" value="1"/>
</dbReference>
<dbReference type="GO" id="GO:0003723">
    <property type="term" value="F:RNA binding"/>
    <property type="evidence" value="ECO:0007669"/>
    <property type="project" value="TreeGrafter"/>
</dbReference>
<dbReference type="GO" id="GO:0005686">
    <property type="term" value="C:U2 snRNP"/>
    <property type="evidence" value="ECO:0007669"/>
    <property type="project" value="TreeGrafter"/>
</dbReference>
<dbReference type="GO" id="GO:0097526">
    <property type="term" value="C:spliceosomal tri-snRNP complex"/>
    <property type="evidence" value="ECO:0007669"/>
    <property type="project" value="TreeGrafter"/>
</dbReference>
<dbReference type="GO" id="GO:0005685">
    <property type="term" value="C:U1 snRNP"/>
    <property type="evidence" value="ECO:0007669"/>
    <property type="project" value="TreeGrafter"/>
</dbReference>
<dbReference type="AlphaFoldDB" id="A0A9X9LFY8"/>
<sequence length="62" mass="6860">MSKAYPPELKIFIDKELSLKLNGGRYVQGILQGFDPSLSLVIEECVEMATMGTRTDGGNIRK</sequence>
<organism evidence="4 5">
    <name type="scientific">Gulo gulo</name>
    <name type="common">Wolverine</name>
    <name type="synonym">Gluton</name>
    <dbReference type="NCBI Taxonomy" id="48420"/>
    <lineage>
        <taxon>Eukaryota</taxon>
        <taxon>Metazoa</taxon>
        <taxon>Chordata</taxon>
        <taxon>Craniata</taxon>
        <taxon>Vertebrata</taxon>
        <taxon>Euteleostomi</taxon>
        <taxon>Mammalia</taxon>
        <taxon>Eutheria</taxon>
        <taxon>Laurasiatheria</taxon>
        <taxon>Carnivora</taxon>
        <taxon>Caniformia</taxon>
        <taxon>Musteloidea</taxon>
        <taxon>Mustelidae</taxon>
        <taxon>Guloninae</taxon>
        <taxon>Gulo</taxon>
    </lineage>
</organism>
<keyword evidence="5" id="KW-1185">Reference proteome</keyword>
<keyword evidence="2" id="KW-0687">Ribonucleoprotein</keyword>
<dbReference type="GO" id="GO:0005687">
    <property type="term" value="C:U4 snRNP"/>
    <property type="evidence" value="ECO:0007669"/>
    <property type="project" value="TreeGrafter"/>
</dbReference>
<feature type="domain" description="Sm" evidence="3">
    <location>
        <begin position="8"/>
        <end position="53"/>
    </location>
</feature>
<proteinExistence type="inferred from homology"/>